<dbReference type="PANTHER" id="PTHR13923:SF11">
    <property type="entry name" value="SECRETORY 31, ISOFORM D"/>
    <property type="match status" value="1"/>
</dbReference>
<feature type="region of interest" description="Disordered" evidence="14">
    <location>
        <begin position="416"/>
        <end position="471"/>
    </location>
</feature>
<dbReference type="GO" id="GO:0015031">
    <property type="term" value="P:protein transport"/>
    <property type="evidence" value="ECO:0007669"/>
    <property type="project" value="UniProtKB-KW"/>
</dbReference>
<dbReference type="SMART" id="SM00320">
    <property type="entry name" value="WD40"/>
    <property type="match status" value="4"/>
</dbReference>
<dbReference type="Gene3D" id="1.20.940.10">
    <property type="entry name" value="Functional domain of the splicing factor Prp18"/>
    <property type="match status" value="1"/>
</dbReference>
<feature type="compositionally biased region" description="Low complexity" evidence="14">
    <location>
        <begin position="1131"/>
        <end position="1140"/>
    </location>
</feature>
<evidence type="ECO:0000256" key="8">
    <source>
        <dbReference type="ARBA" id="ARBA00022737"/>
    </source>
</evidence>
<evidence type="ECO:0000313" key="15">
    <source>
        <dbReference type="EMBL" id="KAJ4487096.1"/>
    </source>
</evidence>
<sequence>MWSHELDGVSNPVAVLTFAAIKVSILGKSRSVYIWDLKDPIKPYTPTPGSRSTKLDEITSVAWNQQVQYVLAGPSSTGYTVVWDLRGKREVVALAYGGGAGTLVGQSNHGNGLAVGGRRDMSTIAWHPDNATRLVTASEDDSSPIIMVWDLRNARAPEKILTGHEKGVLSLSWCKQDADLLLSCGKDNRALCWNPQTSEIIGELPSADNWAFQVEWCPRNPNLLASAFFDGTVGIHSIRSTNESAVPQPATVSSTDGSDVFDVPGFTRSSQGGTLSLKQPPKWLRRPITSSFGFGGKLVSVSNLPSAQVKNQSSVIHLRNVVTEEEIVERAKALQSAIADESVKAFAERKASQNEEIWKALLSMYQAESRDELLTLLGLSKSEIAARIGEAVEKLKAGVEVKQEDENVVDMKPPIVSFAEPEREPTPVGSPDVDEPDSADFEKTPSEVSASAASDATRQAETESTTTAPSLFGDDNGIAVDGDFFSNIGVGGNGFTRQVLVPHTNYGVDSSVAATIGSRPSSIASEVTKSNTFKIYPADESETETLVTKALVLGDFTSAVELCLSTNRFAVALRLAVRGGPELLQKTHKSIVANDLSDIVQNADLQEWQEIFVVLCTFASKEEFPGLAEQLGRRLEFQYTISKSSNNPEVSHKAVEYRKYATLTYLAAARLERLVNIWSEELSEEEASLALDESLPGGSQYTAHAHALQTFIEKVTVFRSATKYTDADLASATASTAVEADVETYKLSVLYDRYFEYADLLASQGLLKEAASILRLTPADYKGSGSADLSEERKRLLVATSIVAPVASTSTATASSSRAPYGGYAQPTAPTHNRVPPGPAPAPSGPYGGANAYAPAVNTFVPPAPSYNAYGQNANTEQQMPTNQAPALAPPSRGPAPLPPPPKRDSNSGWNDAPIVNPARTSSAMANKPAPIMSPFPNSKPAAIMSPFPNSTPTALSPPISGSYMQQAQPLACLPPPPRPGRLPGRAGPPGPGMYPPPAGTGVRPASVAGGGPGGMGMPPSSRMMSPPQVHPPPTSHHGPPPSRSSMSGQTPPPGPNQFARQSHLPPSGPHAQATPPPTQPPGPYSPPSGQVPQAPQASGGMYAPPPGPPPPGAVPGAGGPPPPPPGAGLVGVAPPRAAPQKAGPLPAKYPPGDRSHIPEHATPAFEVISKELERLKGSVPLTQKRQVDDLERRINPLFDALNCETLSKPVVEQLLVLTGAMNARDRPAALAIHTSEIERGRDELNQNIH</sequence>
<reference evidence="15" key="2">
    <citation type="journal article" date="2023" name="Proc. Natl. Acad. Sci. U.S.A.">
        <title>A global phylogenomic analysis of the shiitake genus Lentinula.</title>
        <authorList>
            <person name="Sierra-Patev S."/>
            <person name="Min B."/>
            <person name="Naranjo-Ortiz M."/>
            <person name="Looney B."/>
            <person name="Konkel Z."/>
            <person name="Slot J.C."/>
            <person name="Sakamoto Y."/>
            <person name="Steenwyk J.L."/>
            <person name="Rokas A."/>
            <person name="Carro J."/>
            <person name="Camarero S."/>
            <person name="Ferreira P."/>
            <person name="Molpeceres G."/>
            <person name="Ruiz-Duenas F.J."/>
            <person name="Serrano A."/>
            <person name="Henrissat B."/>
            <person name="Drula E."/>
            <person name="Hughes K.W."/>
            <person name="Mata J.L."/>
            <person name="Ishikawa N.K."/>
            <person name="Vargas-Isla R."/>
            <person name="Ushijima S."/>
            <person name="Smith C.A."/>
            <person name="Donoghue J."/>
            <person name="Ahrendt S."/>
            <person name="Andreopoulos W."/>
            <person name="He G."/>
            <person name="LaButti K."/>
            <person name="Lipzen A."/>
            <person name="Ng V."/>
            <person name="Riley R."/>
            <person name="Sandor L."/>
            <person name="Barry K."/>
            <person name="Martinez A.T."/>
            <person name="Xiao Y."/>
            <person name="Gibbons J.G."/>
            <person name="Terashima K."/>
            <person name="Grigoriev I.V."/>
            <person name="Hibbett D."/>
        </authorList>
    </citation>
    <scope>NUCLEOTIDE SEQUENCE</scope>
    <source>
        <strain evidence="15">Sp2 HRB7682 ss15</strain>
    </source>
</reference>
<evidence type="ECO:0000256" key="4">
    <source>
        <dbReference type="ARBA" id="ARBA00013507"/>
    </source>
</evidence>
<evidence type="ECO:0000256" key="1">
    <source>
        <dbReference type="ARBA" id="ARBA00004240"/>
    </source>
</evidence>
<dbReference type="InterPro" id="IPR036322">
    <property type="entry name" value="WD40_repeat_dom_sf"/>
</dbReference>
<dbReference type="Gene3D" id="2.130.10.10">
    <property type="entry name" value="YVTN repeat-like/Quinoprotein amine dehydrogenase"/>
    <property type="match status" value="1"/>
</dbReference>
<dbReference type="Pfam" id="PF00400">
    <property type="entry name" value="WD40"/>
    <property type="match status" value="1"/>
</dbReference>
<evidence type="ECO:0000256" key="6">
    <source>
        <dbReference type="ARBA" id="ARBA00022448"/>
    </source>
</evidence>
<dbReference type="InterPro" id="IPR001680">
    <property type="entry name" value="WD40_rpt"/>
</dbReference>
<feature type="compositionally biased region" description="Low complexity" evidence="14">
    <location>
        <begin position="1018"/>
        <end position="1028"/>
    </location>
</feature>
<feature type="compositionally biased region" description="Polar residues" evidence="14">
    <location>
        <begin position="446"/>
        <end position="469"/>
    </location>
</feature>
<feature type="region of interest" description="Disordered" evidence="14">
    <location>
        <begin position="878"/>
        <end position="917"/>
    </location>
</feature>
<evidence type="ECO:0000256" key="3">
    <source>
        <dbReference type="ARBA" id="ARBA00009358"/>
    </source>
</evidence>
<evidence type="ECO:0000256" key="10">
    <source>
        <dbReference type="ARBA" id="ARBA00022892"/>
    </source>
</evidence>
<dbReference type="GO" id="GO:0007029">
    <property type="term" value="P:endoplasmic reticulum organization"/>
    <property type="evidence" value="ECO:0007669"/>
    <property type="project" value="TreeGrafter"/>
</dbReference>
<comment type="caution">
    <text evidence="15">The sequence shown here is derived from an EMBL/GenBank/DDBJ whole genome shotgun (WGS) entry which is preliminary data.</text>
</comment>
<dbReference type="GO" id="GO:0090110">
    <property type="term" value="P:COPII-coated vesicle cargo loading"/>
    <property type="evidence" value="ECO:0007669"/>
    <property type="project" value="TreeGrafter"/>
</dbReference>
<protein>
    <recommendedName>
        <fullName evidence="5">Protein transport protein SEC31</fullName>
    </recommendedName>
    <alternativeName>
        <fullName evidence="4">Protein transport protein sec31</fullName>
    </alternativeName>
</protein>
<evidence type="ECO:0000256" key="13">
    <source>
        <dbReference type="PROSITE-ProRule" id="PRU00221"/>
    </source>
</evidence>
<feature type="compositionally biased region" description="Pro residues" evidence="14">
    <location>
        <begin position="973"/>
        <end position="999"/>
    </location>
</feature>
<dbReference type="PANTHER" id="PTHR13923">
    <property type="entry name" value="SEC31-RELATED PROTEIN"/>
    <property type="match status" value="1"/>
</dbReference>
<keyword evidence="7 13" id="KW-0853">WD repeat</keyword>
<dbReference type="Gene3D" id="1.25.40.1030">
    <property type="match status" value="1"/>
</dbReference>
<evidence type="ECO:0000313" key="16">
    <source>
        <dbReference type="Proteomes" id="UP001150238"/>
    </source>
</evidence>
<dbReference type="AlphaFoldDB" id="A0A9W9DW31"/>
<feature type="compositionally biased region" description="Pro residues" evidence="14">
    <location>
        <begin position="888"/>
        <end position="901"/>
    </location>
</feature>
<keyword evidence="6" id="KW-0813">Transport</keyword>
<keyword evidence="9" id="KW-0256">Endoplasmic reticulum</keyword>
<evidence type="ECO:0000256" key="9">
    <source>
        <dbReference type="ARBA" id="ARBA00022824"/>
    </source>
</evidence>
<dbReference type="GO" id="GO:0070971">
    <property type="term" value="C:endoplasmic reticulum exit site"/>
    <property type="evidence" value="ECO:0007669"/>
    <property type="project" value="TreeGrafter"/>
</dbReference>
<reference evidence="15" key="1">
    <citation type="submission" date="2022-08" db="EMBL/GenBank/DDBJ databases">
        <authorList>
            <consortium name="DOE Joint Genome Institute"/>
            <person name="Min B."/>
            <person name="Riley R."/>
            <person name="Sierra-Patev S."/>
            <person name="Naranjo-Ortiz M."/>
            <person name="Looney B."/>
            <person name="Konkel Z."/>
            <person name="Slot J.C."/>
            <person name="Sakamoto Y."/>
            <person name="Steenwyk J.L."/>
            <person name="Rokas A."/>
            <person name="Carro J."/>
            <person name="Camarero S."/>
            <person name="Ferreira P."/>
            <person name="Molpeceres G."/>
            <person name="Ruiz-Duenas F.J."/>
            <person name="Serrano A."/>
            <person name="Henrissat B."/>
            <person name="Drula E."/>
            <person name="Hughes K.W."/>
            <person name="Mata J.L."/>
            <person name="Ishikawa N.K."/>
            <person name="Vargas-Isla R."/>
            <person name="Ushijima S."/>
            <person name="Smith C.A."/>
            <person name="Ahrendt S."/>
            <person name="Andreopoulos W."/>
            <person name="He G."/>
            <person name="Labutti K."/>
            <person name="Lipzen A."/>
            <person name="Ng V."/>
            <person name="Sandor L."/>
            <person name="Barry K."/>
            <person name="Martinez A.T."/>
            <person name="Xiao Y."/>
            <person name="Gibbons J.G."/>
            <person name="Terashima K."/>
            <person name="Hibbett D.S."/>
            <person name="Grigoriev I.V."/>
        </authorList>
    </citation>
    <scope>NUCLEOTIDE SEQUENCE</scope>
    <source>
        <strain evidence="15">Sp2 HRB7682 ss15</strain>
    </source>
</reference>
<feature type="repeat" description="WD" evidence="13">
    <location>
        <begin position="161"/>
        <end position="203"/>
    </location>
</feature>
<keyword evidence="11" id="KW-0653">Protein transport</keyword>
<feature type="compositionally biased region" description="Pro residues" evidence="14">
    <location>
        <begin position="1104"/>
        <end position="1127"/>
    </location>
</feature>
<keyword evidence="8" id="KW-0677">Repeat</keyword>
<dbReference type="PROSITE" id="PS50082">
    <property type="entry name" value="WD_REPEATS_2"/>
    <property type="match status" value="1"/>
</dbReference>
<dbReference type="GO" id="GO:0005198">
    <property type="term" value="F:structural molecule activity"/>
    <property type="evidence" value="ECO:0007669"/>
    <property type="project" value="TreeGrafter"/>
</dbReference>
<feature type="region of interest" description="Disordered" evidence="14">
    <location>
        <begin position="813"/>
        <end position="846"/>
    </location>
</feature>
<dbReference type="SUPFAM" id="SSF50978">
    <property type="entry name" value="WD40 repeat-like"/>
    <property type="match status" value="1"/>
</dbReference>
<accession>A0A9W9DW31</accession>
<comment type="similarity">
    <text evidence="3">Belongs to the WD repeat SEC31 family.</text>
</comment>
<evidence type="ECO:0000256" key="11">
    <source>
        <dbReference type="ARBA" id="ARBA00022927"/>
    </source>
</evidence>
<keyword evidence="10" id="KW-0931">ER-Golgi transport</keyword>
<comment type="function">
    <text evidence="12">Component of the coat protein complex II (COPII) which promotes the formation of transport vesicles from the endoplasmic reticulum (ER). The coat has two main functions, the physical deformation of the endoplasmic reticulum membrane into vesicles and the selection of cargo molecules.</text>
</comment>
<dbReference type="Proteomes" id="UP001150238">
    <property type="component" value="Unassembled WGS sequence"/>
</dbReference>
<organism evidence="15 16">
    <name type="scientific">Lentinula lateritia</name>
    <dbReference type="NCBI Taxonomy" id="40482"/>
    <lineage>
        <taxon>Eukaryota</taxon>
        <taxon>Fungi</taxon>
        <taxon>Dikarya</taxon>
        <taxon>Basidiomycota</taxon>
        <taxon>Agaricomycotina</taxon>
        <taxon>Agaricomycetes</taxon>
        <taxon>Agaricomycetidae</taxon>
        <taxon>Agaricales</taxon>
        <taxon>Marasmiineae</taxon>
        <taxon>Omphalotaceae</taxon>
        <taxon>Lentinula</taxon>
    </lineage>
</organism>
<dbReference type="InterPro" id="IPR040251">
    <property type="entry name" value="SEC31-like"/>
</dbReference>
<dbReference type="GO" id="GO:0030127">
    <property type="term" value="C:COPII vesicle coat"/>
    <property type="evidence" value="ECO:0007669"/>
    <property type="project" value="TreeGrafter"/>
</dbReference>
<dbReference type="EMBL" id="JANVFS010000009">
    <property type="protein sequence ID" value="KAJ4487096.1"/>
    <property type="molecule type" value="Genomic_DNA"/>
</dbReference>
<feature type="compositionally biased region" description="Pro residues" evidence="14">
    <location>
        <begin position="1029"/>
        <end position="1043"/>
    </location>
</feature>
<evidence type="ECO:0000256" key="2">
    <source>
        <dbReference type="ARBA" id="ARBA00004299"/>
    </source>
</evidence>
<evidence type="ECO:0000256" key="14">
    <source>
        <dbReference type="SAM" id="MobiDB-lite"/>
    </source>
</evidence>
<feature type="compositionally biased region" description="Pro residues" evidence="14">
    <location>
        <begin position="1075"/>
        <end position="1087"/>
    </location>
</feature>
<evidence type="ECO:0000256" key="7">
    <source>
        <dbReference type="ARBA" id="ARBA00022574"/>
    </source>
</evidence>
<proteinExistence type="inferred from homology"/>
<gene>
    <name evidence="15" type="ORF">C8J55DRAFT_534787</name>
</gene>
<feature type="region of interest" description="Disordered" evidence="14">
    <location>
        <begin position="944"/>
        <end position="1157"/>
    </location>
</feature>
<name>A0A9W9DW31_9AGAR</name>
<comment type="subcellular location">
    <subcellularLocation>
        <location evidence="2">Cytoplasmic vesicle</location>
        <location evidence="2">COPII-coated vesicle membrane</location>
        <topology evidence="2">Peripheral membrane protein</topology>
        <orientation evidence="2">Cytoplasmic side</orientation>
    </subcellularLocation>
    <subcellularLocation>
        <location evidence="1">Endoplasmic reticulum</location>
    </subcellularLocation>
</comment>
<evidence type="ECO:0000256" key="5">
    <source>
        <dbReference type="ARBA" id="ARBA00021236"/>
    </source>
</evidence>
<dbReference type="InterPro" id="IPR015943">
    <property type="entry name" value="WD40/YVTN_repeat-like_dom_sf"/>
</dbReference>
<evidence type="ECO:0000256" key="12">
    <source>
        <dbReference type="ARBA" id="ARBA00025471"/>
    </source>
</evidence>